<gene>
    <name evidence="2" type="ORF">KFZ73_25590</name>
</gene>
<feature type="non-terminal residue" evidence="2">
    <location>
        <position position="1"/>
    </location>
</feature>
<evidence type="ECO:0000313" key="3">
    <source>
        <dbReference type="Proteomes" id="UP000676853"/>
    </source>
</evidence>
<reference evidence="2 3" key="1">
    <citation type="submission" date="2021-04" db="EMBL/GenBank/DDBJ databases">
        <title>Whole genome sequence analysis of a thiophenic sulfur metabolizing bacteria.</title>
        <authorList>
            <person name="Akhtar N."/>
            <person name="Akram J."/>
            <person name="Aslam A."/>
        </authorList>
    </citation>
    <scope>NUCLEOTIDE SEQUENCE [LARGE SCALE GENOMIC DNA]</scope>
    <source>
        <strain evidence="2 3">3OW</strain>
    </source>
</reference>
<feature type="transmembrane region" description="Helical" evidence="1">
    <location>
        <begin position="176"/>
        <end position="197"/>
    </location>
</feature>
<feature type="transmembrane region" description="Helical" evidence="1">
    <location>
        <begin position="145"/>
        <end position="164"/>
    </location>
</feature>
<keyword evidence="1" id="KW-1133">Transmembrane helix</keyword>
<proteinExistence type="predicted"/>
<dbReference type="Proteomes" id="UP000676853">
    <property type="component" value="Unassembled WGS sequence"/>
</dbReference>
<dbReference type="EMBL" id="JAGXOE010000287">
    <property type="protein sequence ID" value="MBS4104590.1"/>
    <property type="molecule type" value="Genomic_DNA"/>
</dbReference>
<name>A0ABS5NKL5_TSUPA</name>
<feature type="transmembrane region" description="Helical" evidence="1">
    <location>
        <begin position="85"/>
        <end position="106"/>
    </location>
</feature>
<sequence>MAVDDWPEGDRPWAARYILGLAKAGVSLDVSSSRQEELITAVEAAEEPAAELFGNPDVLAAEDAAELAVSDAEAMSTESAGVRDALEFGGVSLIFVGLIAAVMVLLGGGRVDVTVGRVALVSAIAAAVVLCGATLMQFMAGRLKVAGLLAALAVLAVGVGGSQVEWSGRSTVLIGGLPAWAAAIGLLLPGVVVLAVARAVPARVPRTTFDDEEWFSRFRGVLLAKGTPRAVVREHERTLREG</sequence>
<comment type="caution">
    <text evidence="2">The sequence shown here is derived from an EMBL/GenBank/DDBJ whole genome shotgun (WGS) entry which is preliminary data.</text>
</comment>
<evidence type="ECO:0000256" key="1">
    <source>
        <dbReference type="SAM" id="Phobius"/>
    </source>
</evidence>
<keyword evidence="1" id="KW-0812">Transmembrane</keyword>
<feature type="non-terminal residue" evidence="2">
    <location>
        <position position="242"/>
    </location>
</feature>
<keyword evidence="1" id="KW-0472">Membrane</keyword>
<protein>
    <submittedName>
        <fullName evidence="2">Uncharacterized protein</fullName>
    </submittedName>
</protein>
<accession>A0ABS5NKL5</accession>
<organism evidence="2 3">
    <name type="scientific">Tsukamurella paurometabola</name>
    <name type="common">Corynebacterium paurometabolum</name>
    <dbReference type="NCBI Taxonomy" id="2061"/>
    <lineage>
        <taxon>Bacteria</taxon>
        <taxon>Bacillati</taxon>
        <taxon>Actinomycetota</taxon>
        <taxon>Actinomycetes</taxon>
        <taxon>Mycobacteriales</taxon>
        <taxon>Tsukamurellaceae</taxon>
        <taxon>Tsukamurella</taxon>
    </lineage>
</organism>
<feature type="transmembrane region" description="Helical" evidence="1">
    <location>
        <begin position="118"/>
        <end position="138"/>
    </location>
</feature>
<dbReference type="RefSeq" id="WP_212555567.1">
    <property type="nucleotide sequence ID" value="NZ_JAGXOE010000287.1"/>
</dbReference>
<evidence type="ECO:0000313" key="2">
    <source>
        <dbReference type="EMBL" id="MBS4104590.1"/>
    </source>
</evidence>
<keyword evidence="3" id="KW-1185">Reference proteome</keyword>